<feature type="transmembrane region" description="Helical" evidence="1">
    <location>
        <begin position="301"/>
        <end position="324"/>
    </location>
</feature>
<reference evidence="2 3" key="1">
    <citation type="journal article" date="2019" name="Int. J. Syst. Evol. Microbiol.">
        <title>The Global Catalogue of Microorganisms (GCM) 10K type strain sequencing project: providing services to taxonomists for standard genome sequencing and annotation.</title>
        <authorList>
            <consortium name="The Broad Institute Genomics Platform"/>
            <consortium name="The Broad Institute Genome Sequencing Center for Infectious Disease"/>
            <person name="Wu L."/>
            <person name="Ma J."/>
        </authorList>
    </citation>
    <scope>NUCLEOTIDE SEQUENCE [LARGE SCALE GENOMIC DNA]</scope>
    <source>
        <strain evidence="2 3">GX26</strain>
    </source>
</reference>
<proteinExistence type="predicted"/>
<feature type="transmembrane region" description="Helical" evidence="1">
    <location>
        <begin position="12"/>
        <end position="38"/>
    </location>
</feature>
<feature type="transmembrane region" description="Helical" evidence="1">
    <location>
        <begin position="200"/>
        <end position="218"/>
    </location>
</feature>
<keyword evidence="1" id="KW-0812">Transmembrane</keyword>
<sequence>MSSGRFGRVPAFAVDAVALAAVAVHPFSLYVVLLLYWADLFVGLLRQSVETVFAAPRETYSPLEPPALRRNGDPGSFRFLTAKLGTLKPVGWLPRVAVHNFKITLVCAVALAFASVAVVVLATRALDPPFSVLSWPTSAVLAAGGLAVVVKHGTAFRRFVHSPRPPAARTRPSRSWMGSLLIPFPVVVVDTFHADAPFDASTLFATIAVLVVLGRVAYERRRDASPTPADSFELAAPAGRPSEVFRPDRRAVRIAGLLDGILPRIELGFGNIKYRVISIIFFAPGVSLVGGAFGLDLMPAFVVGVATALAVTAVGFGLAGVAHFDLAFATTEYRLYEDELVAYDTRLDAVQWRAPLDAIHDVSVERGHWLAPPGTDAAAVTLDRSDLDVDQRPYGFYRQTLAYVDRPEHVADRLRRATAR</sequence>
<gene>
    <name evidence="2" type="ORF">ACFQGB_04275</name>
</gene>
<dbReference type="EMBL" id="JBHSXN010000001">
    <property type="protein sequence ID" value="MFC6952071.1"/>
    <property type="molecule type" value="Genomic_DNA"/>
</dbReference>
<dbReference type="AlphaFoldDB" id="A0ABD5VAK1"/>
<dbReference type="RefSeq" id="WP_336349066.1">
    <property type="nucleotide sequence ID" value="NZ_JAZAQL010000001.1"/>
</dbReference>
<name>A0ABD5VAK1_9EURY</name>
<accession>A0ABD5VAK1</accession>
<organism evidence="2 3">
    <name type="scientific">Halorubellus litoreus</name>
    <dbReference type="NCBI Taxonomy" id="755308"/>
    <lineage>
        <taxon>Archaea</taxon>
        <taxon>Methanobacteriati</taxon>
        <taxon>Methanobacteriota</taxon>
        <taxon>Stenosarchaea group</taxon>
        <taxon>Halobacteria</taxon>
        <taxon>Halobacteriales</taxon>
        <taxon>Halorubellaceae</taxon>
        <taxon>Halorubellus</taxon>
    </lineage>
</organism>
<feature type="transmembrane region" description="Helical" evidence="1">
    <location>
        <begin position="103"/>
        <end position="126"/>
    </location>
</feature>
<comment type="caution">
    <text evidence="2">The sequence shown here is derived from an EMBL/GenBank/DDBJ whole genome shotgun (WGS) entry which is preliminary data.</text>
</comment>
<evidence type="ECO:0000313" key="3">
    <source>
        <dbReference type="Proteomes" id="UP001596395"/>
    </source>
</evidence>
<feature type="transmembrane region" description="Helical" evidence="1">
    <location>
        <begin position="274"/>
        <end position="295"/>
    </location>
</feature>
<keyword evidence="3" id="KW-1185">Reference proteome</keyword>
<protein>
    <submittedName>
        <fullName evidence="2">Uncharacterized protein</fullName>
    </submittedName>
</protein>
<keyword evidence="1" id="KW-1133">Transmembrane helix</keyword>
<evidence type="ECO:0000313" key="2">
    <source>
        <dbReference type="EMBL" id="MFC6952071.1"/>
    </source>
</evidence>
<feature type="transmembrane region" description="Helical" evidence="1">
    <location>
        <begin position="132"/>
        <end position="154"/>
    </location>
</feature>
<dbReference type="Proteomes" id="UP001596395">
    <property type="component" value="Unassembled WGS sequence"/>
</dbReference>
<keyword evidence="1" id="KW-0472">Membrane</keyword>
<feature type="transmembrane region" description="Helical" evidence="1">
    <location>
        <begin position="175"/>
        <end position="194"/>
    </location>
</feature>
<evidence type="ECO:0000256" key="1">
    <source>
        <dbReference type="SAM" id="Phobius"/>
    </source>
</evidence>